<evidence type="ECO:0000313" key="10">
    <source>
        <dbReference type="EMBL" id="TNN52569.1"/>
    </source>
</evidence>
<gene>
    <name evidence="10" type="primary">ZNF341_1</name>
    <name evidence="10" type="ORF">EYF80_037213</name>
</gene>
<feature type="compositionally biased region" description="Low complexity" evidence="8">
    <location>
        <begin position="296"/>
        <end position="307"/>
    </location>
</feature>
<keyword evidence="3" id="KW-0677">Repeat</keyword>
<accession>A0A4Z2GGM1</accession>
<dbReference type="PANTHER" id="PTHR24394:SF29">
    <property type="entry name" value="MYONEURIN"/>
    <property type="match status" value="1"/>
</dbReference>
<keyword evidence="11" id="KW-1185">Reference proteome</keyword>
<dbReference type="GO" id="GO:0000981">
    <property type="term" value="F:DNA-binding transcription factor activity, RNA polymerase II-specific"/>
    <property type="evidence" value="ECO:0007669"/>
    <property type="project" value="TreeGrafter"/>
</dbReference>
<dbReference type="Pfam" id="PF00096">
    <property type="entry name" value="zf-C2H2"/>
    <property type="match status" value="1"/>
</dbReference>
<feature type="domain" description="C2H2-type" evidence="9">
    <location>
        <begin position="203"/>
        <end position="225"/>
    </location>
</feature>
<keyword evidence="6" id="KW-0539">Nucleus</keyword>
<dbReference type="EMBL" id="SRLO01000542">
    <property type="protein sequence ID" value="TNN52569.1"/>
    <property type="molecule type" value="Genomic_DNA"/>
</dbReference>
<keyword evidence="4 7" id="KW-0863">Zinc-finger</keyword>
<evidence type="ECO:0000256" key="3">
    <source>
        <dbReference type="ARBA" id="ARBA00022737"/>
    </source>
</evidence>
<comment type="subcellular location">
    <subcellularLocation>
        <location evidence="1">Nucleus</location>
    </subcellularLocation>
</comment>
<organism evidence="10 11">
    <name type="scientific">Liparis tanakae</name>
    <name type="common">Tanaka's snailfish</name>
    <dbReference type="NCBI Taxonomy" id="230148"/>
    <lineage>
        <taxon>Eukaryota</taxon>
        <taxon>Metazoa</taxon>
        <taxon>Chordata</taxon>
        <taxon>Craniata</taxon>
        <taxon>Vertebrata</taxon>
        <taxon>Euteleostomi</taxon>
        <taxon>Actinopterygii</taxon>
        <taxon>Neopterygii</taxon>
        <taxon>Teleostei</taxon>
        <taxon>Neoteleostei</taxon>
        <taxon>Acanthomorphata</taxon>
        <taxon>Eupercaria</taxon>
        <taxon>Perciformes</taxon>
        <taxon>Cottioidei</taxon>
        <taxon>Cottales</taxon>
        <taxon>Liparidae</taxon>
        <taxon>Liparis</taxon>
    </lineage>
</organism>
<proteinExistence type="predicted"/>
<evidence type="ECO:0000256" key="4">
    <source>
        <dbReference type="ARBA" id="ARBA00022771"/>
    </source>
</evidence>
<feature type="region of interest" description="Disordered" evidence="8">
    <location>
        <begin position="267"/>
        <end position="326"/>
    </location>
</feature>
<reference evidence="10 11" key="1">
    <citation type="submission" date="2019-03" db="EMBL/GenBank/DDBJ databases">
        <title>First draft genome of Liparis tanakae, snailfish: a comprehensive survey of snailfish specific genes.</title>
        <authorList>
            <person name="Kim W."/>
            <person name="Song I."/>
            <person name="Jeong J.-H."/>
            <person name="Kim D."/>
            <person name="Kim S."/>
            <person name="Ryu S."/>
            <person name="Song J.Y."/>
            <person name="Lee S.K."/>
        </authorList>
    </citation>
    <scope>NUCLEOTIDE SEQUENCE [LARGE SCALE GENOMIC DNA]</scope>
    <source>
        <tissue evidence="10">Muscle</tissue>
    </source>
</reference>
<evidence type="ECO:0000256" key="6">
    <source>
        <dbReference type="ARBA" id="ARBA00023242"/>
    </source>
</evidence>
<dbReference type="OrthoDB" id="10064525at2759"/>
<dbReference type="Pfam" id="PF13912">
    <property type="entry name" value="zf-C2H2_6"/>
    <property type="match status" value="1"/>
</dbReference>
<evidence type="ECO:0000313" key="11">
    <source>
        <dbReference type="Proteomes" id="UP000314294"/>
    </source>
</evidence>
<keyword evidence="5" id="KW-0862">Zinc</keyword>
<dbReference type="SMART" id="SM00355">
    <property type="entry name" value="ZnF_C2H2"/>
    <property type="match status" value="5"/>
</dbReference>
<feature type="compositionally biased region" description="Acidic residues" evidence="8">
    <location>
        <begin position="279"/>
        <end position="295"/>
    </location>
</feature>
<evidence type="ECO:0000256" key="2">
    <source>
        <dbReference type="ARBA" id="ARBA00022723"/>
    </source>
</evidence>
<evidence type="ECO:0000256" key="5">
    <source>
        <dbReference type="ARBA" id="ARBA00022833"/>
    </source>
</evidence>
<dbReference type="SUPFAM" id="SSF57667">
    <property type="entry name" value="beta-beta-alpha zinc fingers"/>
    <property type="match status" value="2"/>
</dbReference>
<protein>
    <submittedName>
        <fullName evidence="10">Zinc finger protein 341</fullName>
    </submittedName>
</protein>
<dbReference type="InterPro" id="IPR036236">
    <property type="entry name" value="Znf_C2H2_sf"/>
</dbReference>
<dbReference type="FunFam" id="3.30.160.60:FF:000611">
    <property type="entry name" value="zinc finger protein 341 isoform X1"/>
    <property type="match status" value="1"/>
</dbReference>
<dbReference type="PROSITE" id="PS50157">
    <property type="entry name" value="ZINC_FINGER_C2H2_2"/>
    <property type="match status" value="4"/>
</dbReference>
<evidence type="ECO:0000256" key="7">
    <source>
        <dbReference type="PROSITE-ProRule" id="PRU00042"/>
    </source>
</evidence>
<feature type="compositionally biased region" description="Acidic residues" evidence="8">
    <location>
        <begin position="51"/>
        <end position="68"/>
    </location>
</feature>
<feature type="domain" description="C2H2-type" evidence="9">
    <location>
        <begin position="231"/>
        <end position="258"/>
    </location>
</feature>
<evidence type="ECO:0000256" key="8">
    <source>
        <dbReference type="SAM" id="MobiDB-lite"/>
    </source>
</evidence>
<feature type="region of interest" description="Disordered" evidence="8">
    <location>
        <begin position="1"/>
        <end position="91"/>
    </location>
</feature>
<sequence length="326" mass="36388">MGVASTVARLPITLKVVPVSSNEEEGGVEQQQPGEPEEEEGSQQQNCPSQPEEEVVQTEAPEESEESAESALADPECAQNGHPQAQTQAQAQAQADQDQQCQAASTKQIVVIDSSYQCQFCARKFNTYFQLKTHQEQLTYRCHLCSKEFPSLFELGVHQYSHSFCPQQSTRRETSIYRCVKCQSRYSTQEALEQHLLTASHNFPCPHCQKVFPCERYFRRHLPTHGVGGRFKCQICKKAFKTEHYLKLHTRIHSGFTRQSYYRDHKCPAAGNGTGTEGGAEDEEVDEEGDEDGDEAAAAPGREGPNRTGVHGIDLSQKAHTVNNLL</sequence>
<name>A0A4Z2GGM1_9TELE</name>
<dbReference type="Proteomes" id="UP000314294">
    <property type="component" value="Unassembled WGS sequence"/>
</dbReference>
<comment type="caution">
    <text evidence="10">The sequence shown here is derived from an EMBL/GenBank/DDBJ whole genome shotgun (WGS) entry which is preliminary data.</text>
</comment>
<dbReference type="PANTHER" id="PTHR24394">
    <property type="entry name" value="ZINC FINGER PROTEIN"/>
    <property type="match status" value="1"/>
</dbReference>
<dbReference type="Gene3D" id="3.30.160.60">
    <property type="entry name" value="Classic Zinc Finger"/>
    <property type="match status" value="3"/>
</dbReference>
<keyword evidence="2" id="KW-0479">Metal-binding</keyword>
<dbReference type="GO" id="GO:0005634">
    <property type="term" value="C:nucleus"/>
    <property type="evidence" value="ECO:0007669"/>
    <property type="project" value="UniProtKB-SubCell"/>
</dbReference>
<dbReference type="InterPro" id="IPR013087">
    <property type="entry name" value="Znf_C2H2_type"/>
</dbReference>
<dbReference type="AlphaFoldDB" id="A0A4Z2GGM1"/>
<dbReference type="PROSITE" id="PS00028">
    <property type="entry name" value="ZINC_FINGER_C2H2_1"/>
    <property type="match status" value="3"/>
</dbReference>
<evidence type="ECO:0000259" key="9">
    <source>
        <dbReference type="PROSITE" id="PS50157"/>
    </source>
</evidence>
<dbReference type="FunFam" id="3.30.160.60:FF:000867">
    <property type="entry name" value="Zinc finger protein 341"/>
    <property type="match status" value="1"/>
</dbReference>
<evidence type="ECO:0000256" key="1">
    <source>
        <dbReference type="ARBA" id="ARBA00004123"/>
    </source>
</evidence>
<dbReference type="GO" id="GO:0008270">
    <property type="term" value="F:zinc ion binding"/>
    <property type="evidence" value="ECO:0007669"/>
    <property type="project" value="UniProtKB-KW"/>
</dbReference>
<feature type="domain" description="C2H2-type" evidence="9">
    <location>
        <begin position="140"/>
        <end position="163"/>
    </location>
</feature>
<feature type="domain" description="C2H2-type" evidence="9">
    <location>
        <begin position="177"/>
        <end position="206"/>
    </location>
</feature>